<dbReference type="RefSeq" id="XP_503676.1">
    <property type="nucleotide sequence ID" value="XM_503676.1"/>
</dbReference>
<evidence type="ECO:0000313" key="3">
    <source>
        <dbReference type="EMBL" id="RDW25463.1"/>
    </source>
</evidence>
<organism evidence="2 4">
    <name type="scientific">Yarrowia lipolytica</name>
    <name type="common">Candida lipolytica</name>
    <dbReference type="NCBI Taxonomy" id="4952"/>
    <lineage>
        <taxon>Eukaryota</taxon>
        <taxon>Fungi</taxon>
        <taxon>Dikarya</taxon>
        <taxon>Ascomycota</taxon>
        <taxon>Saccharomycotina</taxon>
        <taxon>Dipodascomycetes</taxon>
        <taxon>Dipodascales</taxon>
        <taxon>Dipodascales incertae sedis</taxon>
        <taxon>Yarrowia</taxon>
    </lineage>
</organism>
<dbReference type="CDD" id="cd20557">
    <property type="entry name" value="CYCLIN_ScPCL1-like"/>
    <property type="match status" value="1"/>
</dbReference>
<dbReference type="Pfam" id="PF08613">
    <property type="entry name" value="Cyclin"/>
    <property type="match status" value="1"/>
</dbReference>
<dbReference type="VEuPathDB" id="FungiDB:YALI0_E07898g"/>
<evidence type="ECO:0000313" key="4">
    <source>
        <dbReference type="Proteomes" id="UP000182444"/>
    </source>
</evidence>
<dbReference type="EMBL" id="KZ859001">
    <property type="protein sequence ID" value="RDW25463.1"/>
    <property type="molecule type" value="Genomic_DNA"/>
</dbReference>
<dbReference type="KEGG" id="yli:2912464"/>
<sequence length="412" mass="45787">MAFQYPYSHHHMAQAPPMDQGYFHQAPQAPMSSHYSAHYDYDMTRDMGYDMTRGGYPTYHNMGYPPQVVPPPIQMPAPAPPAVTGGVSATLDYEIKDMAEFLTTMALGIMKPNPEVGHDAFKAFASQVLSATRLPRATVVLSLVYLSKRWAMKDLELGHEKSSGYIYRMSVVSLLLANKFHDDNTFTNRSWSQATGIAVGELTTLEADWLQKISWSLHLDQQDLKGWHRWNDCWNYWVANSPKSSAASSPLVSVSNSEVSTTNTSPHASSPVSPVSLSKPKVGSVIMTSPTRPFYTVPSWYNQPASNMDSACAPQHHHQQHPPSAFTSYFQQSFASVGPPVQAPMQAPSIPPPHHQMDHHHVAPQVMPMPPPHHSTHHYPECKEGPIASYYNPVCDCAHCVFDPFPKHVVAC</sequence>
<dbReference type="GO" id="GO:0016538">
    <property type="term" value="F:cyclin-dependent protein serine/threonine kinase regulator activity"/>
    <property type="evidence" value="ECO:0007669"/>
    <property type="project" value="TreeGrafter"/>
</dbReference>
<dbReference type="eggNOG" id="ENOG502RYK1">
    <property type="taxonomic scope" value="Eukaryota"/>
</dbReference>
<evidence type="ECO:0000256" key="1">
    <source>
        <dbReference type="SAM" id="MobiDB-lite"/>
    </source>
</evidence>
<dbReference type="InterPro" id="IPR013922">
    <property type="entry name" value="Cyclin_PHO80-like"/>
</dbReference>
<dbReference type="OrthoDB" id="244495at2759"/>
<accession>A0A1H6PT82</accession>
<evidence type="ECO:0000313" key="2">
    <source>
        <dbReference type="EMBL" id="AOW05100.1"/>
    </source>
</evidence>
<reference evidence="3 5" key="2">
    <citation type="submission" date="2018-07" db="EMBL/GenBank/DDBJ databases">
        <title>Draft Genome Assemblies for Five Robust Yarrowia lipolytica Strains Exhibiting High Lipid Production and Pentose Sugar Utilization and Sugar Alcohol Secretion from Undetoxified Lignocellulosic Biomass Hydrolysates.</title>
        <authorList>
            <consortium name="DOE Joint Genome Institute"/>
            <person name="Walker C."/>
            <person name="Ryu S."/>
            <person name="Na H."/>
            <person name="Zane M."/>
            <person name="LaButti K."/>
            <person name="Lipzen A."/>
            <person name="Haridas S."/>
            <person name="Barry K."/>
            <person name="Grigoriev I.V."/>
            <person name="Quarterman J."/>
            <person name="Slininger P."/>
            <person name="Dien B."/>
            <person name="Trinh C.T."/>
        </authorList>
    </citation>
    <scope>NUCLEOTIDE SEQUENCE [LARGE SCALE GENOMIC DNA]</scope>
    <source>
        <strain evidence="3 5">YB392</strain>
    </source>
</reference>
<dbReference type="VEuPathDB" id="FungiDB:YALI1_E09539g"/>
<dbReference type="PANTHER" id="PTHR15615">
    <property type="match status" value="1"/>
</dbReference>
<dbReference type="Gene3D" id="1.10.472.10">
    <property type="entry name" value="Cyclin-like"/>
    <property type="match status" value="1"/>
</dbReference>
<evidence type="ECO:0000313" key="5">
    <source>
        <dbReference type="Proteomes" id="UP000256601"/>
    </source>
</evidence>
<proteinExistence type="predicted"/>
<dbReference type="PANTHER" id="PTHR15615:SF27">
    <property type="entry name" value="PHO85 CYCLIN CLG1"/>
    <property type="match status" value="1"/>
</dbReference>
<dbReference type="GO" id="GO:0000307">
    <property type="term" value="C:cyclin-dependent protein kinase holoenzyme complex"/>
    <property type="evidence" value="ECO:0007669"/>
    <property type="project" value="TreeGrafter"/>
</dbReference>
<dbReference type="GO" id="GO:0005634">
    <property type="term" value="C:nucleus"/>
    <property type="evidence" value="ECO:0007669"/>
    <property type="project" value="TreeGrafter"/>
</dbReference>
<dbReference type="GeneID" id="2912464"/>
<protein>
    <submittedName>
        <fullName evidence="2">Uncharacterized protein</fullName>
    </submittedName>
</protein>
<reference evidence="2 4" key="1">
    <citation type="journal article" date="2016" name="PLoS ONE">
        <title>Sequence Assembly of Yarrowia lipolytica Strain W29/CLIB89 Shows Transposable Element Diversity.</title>
        <authorList>
            <person name="Magnan C."/>
            <person name="Yu J."/>
            <person name="Chang I."/>
            <person name="Jahn E."/>
            <person name="Kanomata Y."/>
            <person name="Wu J."/>
            <person name="Zeller M."/>
            <person name="Oakes M."/>
            <person name="Baldi P."/>
            <person name="Sandmeyer S."/>
        </authorList>
    </citation>
    <scope>NUCLEOTIDE SEQUENCE [LARGE SCALE GENOMIC DNA]</scope>
    <source>
        <strain evidence="2">CLIB89</strain>
        <strain evidence="4">CLIB89(W29)</strain>
    </source>
</reference>
<dbReference type="AlphaFoldDB" id="A0A1H6PT82"/>
<dbReference type="OMA" id="DIMSEYV"/>
<dbReference type="Proteomes" id="UP000256601">
    <property type="component" value="Unassembled WGS sequence"/>
</dbReference>
<dbReference type="EMBL" id="CP017557">
    <property type="protein sequence ID" value="AOW05100.1"/>
    <property type="molecule type" value="Genomic_DNA"/>
</dbReference>
<feature type="region of interest" description="Disordered" evidence="1">
    <location>
        <begin position="257"/>
        <end position="280"/>
    </location>
</feature>
<dbReference type="Proteomes" id="UP000182444">
    <property type="component" value="Chromosome 1E"/>
</dbReference>
<gene>
    <name evidence="3" type="ORF">B0I71DRAFT_40169</name>
    <name evidence="2" type="ORF">YALI1_E09539g</name>
</gene>
<dbReference type="GO" id="GO:0019901">
    <property type="term" value="F:protein kinase binding"/>
    <property type="evidence" value="ECO:0007669"/>
    <property type="project" value="InterPro"/>
</dbReference>
<name>A0A1H6PT82_YARLL</name>